<proteinExistence type="predicted"/>
<dbReference type="EMBL" id="CCKQ01019694">
    <property type="protein sequence ID" value="CDW91717.1"/>
    <property type="molecule type" value="Genomic_DNA"/>
</dbReference>
<reference evidence="1 2" key="1">
    <citation type="submission" date="2014-06" db="EMBL/GenBank/DDBJ databases">
        <authorList>
            <person name="Swart Estienne"/>
        </authorList>
    </citation>
    <scope>NUCLEOTIDE SEQUENCE [LARGE SCALE GENOMIC DNA]</scope>
    <source>
        <strain evidence="1 2">130c</strain>
    </source>
</reference>
<organism evidence="1 2">
    <name type="scientific">Stylonychia lemnae</name>
    <name type="common">Ciliate</name>
    <dbReference type="NCBI Taxonomy" id="5949"/>
    <lineage>
        <taxon>Eukaryota</taxon>
        <taxon>Sar</taxon>
        <taxon>Alveolata</taxon>
        <taxon>Ciliophora</taxon>
        <taxon>Intramacronucleata</taxon>
        <taxon>Spirotrichea</taxon>
        <taxon>Stichotrichia</taxon>
        <taxon>Sporadotrichida</taxon>
        <taxon>Oxytrichidae</taxon>
        <taxon>Stylonychinae</taxon>
        <taxon>Stylonychia</taxon>
    </lineage>
</organism>
<dbReference type="InParanoid" id="A0A078BEX9"/>
<gene>
    <name evidence="1" type="primary">Contig10886.g11632</name>
    <name evidence="1" type="ORF">STYLEM_20877</name>
</gene>
<name>A0A078BEX9_STYLE</name>
<accession>A0A078BEX9</accession>
<sequence length="270" mass="31467">MMSPPMQCYLKESMKLKRQKMSEITQKLTPSRNSRLINALSFTYKLDLNAIQQKIEKKKAQNNYTSIHSVQNKANIGNILSSRKLSSNKRACYYETASQDELIDDEDIRIRQQQDIVKNEIELQRRTLLGFYKKCFKNYQPSRNLLTRSSLSDKYNDYTSNPIINEAYKTQSASQLPKIKTGTPHQQTSKLPLNQDHHSILSKKMSIQSNYPNSQSSKMISPDISYGIHQKLERRYLSNSRKSSIFNDKIQENKINMQHFNSNATYFGFQ</sequence>
<dbReference type="AlphaFoldDB" id="A0A078BEX9"/>
<dbReference type="Proteomes" id="UP000039865">
    <property type="component" value="Unassembled WGS sequence"/>
</dbReference>
<evidence type="ECO:0000313" key="2">
    <source>
        <dbReference type="Proteomes" id="UP000039865"/>
    </source>
</evidence>
<protein>
    <submittedName>
        <fullName evidence="1">Uncharacterized protein</fullName>
    </submittedName>
</protein>
<keyword evidence="2" id="KW-1185">Reference proteome</keyword>
<evidence type="ECO:0000313" key="1">
    <source>
        <dbReference type="EMBL" id="CDW91717.1"/>
    </source>
</evidence>